<comment type="caution">
    <text evidence="2">The sequence shown here is derived from an EMBL/GenBank/DDBJ whole genome shotgun (WGS) entry which is preliminary data.</text>
</comment>
<feature type="compositionally biased region" description="Polar residues" evidence="1">
    <location>
        <begin position="73"/>
        <end position="85"/>
    </location>
</feature>
<feature type="region of interest" description="Disordered" evidence="1">
    <location>
        <begin position="48"/>
        <end position="117"/>
    </location>
</feature>
<keyword evidence="3" id="KW-1185">Reference proteome</keyword>
<dbReference type="Proteomes" id="UP000230002">
    <property type="component" value="Unassembled WGS sequence"/>
</dbReference>
<dbReference type="EMBL" id="AYKW01000011">
    <property type="protein sequence ID" value="PIL32267.1"/>
    <property type="molecule type" value="Genomic_DNA"/>
</dbReference>
<proteinExistence type="predicted"/>
<evidence type="ECO:0000313" key="3">
    <source>
        <dbReference type="Proteomes" id="UP000230002"/>
    </source>
</evidence>
<accession>A0A2G8SEZ5</accession>
<name>A0A2G8SEZ5_9APHY</name>
<sequence>MPASYILSSDARRRALLSSFSPKLPDASQFPLPAILAKLPPLPNDPILDAPGQLIFPTPPTPGVDNDNDSDNDLPQASTSGNLRQAFNFKTVPLPPDDRDDSASASDHSSRLKTDNKKRFSGSRSVAWWTLFDDGKHLKTDKIKDKTSTKRFLGSRSVAWWTLFPTRD</sequence>
<protein>
    <submittedName>
        <fullName evidence="2">Uncharacterized protein</fullName>
    </submittedName>
</protein>
<evidence type="ECO:0000313" key="2">
    <source>
        <dbReference type="EMBL" id="PIL32267.1"/>
    </source>
</evidence>
<gene>
    <name evidence="2" type="ORF">GSI_05512</name>
</gene>
<evidence type="ECO:0000256" key="1">
    <source>
        <dbReference type="SAM" id="MobiDB-lite"/>
    </source>
</evidence>
<reference evidence="2 3" key="1">
    <citation type="journal article" date="2015" name="Sci. Rep.">
        <title>Chromosome-level genome map provides insights into diverse defense mechanisms in the medicinal fungus Ganoderma sinense.</title>
        <authorList>
            <person name="Zhu Y."/>
            <person name="Xu J."/>
            <person name="Sun C."/>
            <person name="Zhou S."/>
            <person name="Xu H."/>
            <person name="Nelson D.R."/>
            <person name="Qian J."/>
            <person name="Song J."/>
            <person name="Luo H."/>
            <person name="Xiang L."/>
            <person name="Li Y."/>
            <person name="Xu Z."/>
            <person name="Ji A."/>
            <person name="Wang L."/>
            <person name="Lu S."/>
            <person name="Hayward A."/>
            <person name="Sun W."/>
            <person name="Li X."/>
            <person name="Schwartz D.C."/>
            <person name="Wang Y."/>
            <person name="Chen S."/>
        </authorList>
    </citation>
    <scope>NUCLEOTIDE SEQUENCE [LARGE SCALE GENOMIC DNA]</scope>
    <source>
        <strain evidence="2 3">ZZ0214-1</strain>
    </source>
</reference>
<feature type="compositionally biased region" description="Basic and acidic residues" evidence="1">
    <location>
        <begin position="108"/>
        <end position="117"/>
    </location>
</feature>
<organism evidence="2 3">
    <name type="scientific">Ganoderma sinense ZZ0214-1</name>
    <dbReference type="NCBI Taxonomy" id="1077348"/>
    <lineage>
        <taxon>Eukaryota</taxon>
        <taxon>Fungi</taxon>
        <taxon>Dikarya</taxon>
        <taxon>Basidiomycota</taxon>
        <taxon>Agaricomycotina</taxon>
        <taxon>Agaricomycetes</taxon>
        <taxon>Polyporales</taxon>
        <taxon>Polyporaceae</taxon>
        <taxon>Ganoderma</taxon>
    </lineage>
</organism>
<dbReference type="AlphaFoldDB" id="A0A2G8SEZ5"/>